<dbReference type="RefSeq" id="WP_007510151.1">
    <property type="nucleotide sequence ID" value="NC_020541.1"/>
</dbReference>
<evidence type="ECO:0000259" key="1">
    <source>
        <dbReference type="Pfam" id="PF07883"/>
    </source>
</evidence>
<evidence type="ECO:0000313" key="3">
    <source>
        <dbReference type="Proteomes" id="UP000011859"/>
    </source>
</evidence>
<sequence>MIGYAMTDSAINLCDKLTRFSEHWSPRVIAEMNDYQFKLAKLQGEFVWHAHADTDEVFIVLQGAMTLQFRDKAIPLAAGEMYVVPKGVEHRPVAEQECCVMLVEPRGVVNTGDAGGAYTAQNDVWV</sequence>
<protein>
    <submittedName>
        <fullName evidence="2">Mannose-6-phosphate isomerase</fullName>
    </submittedName>
</protein>
<dbReference type="InterPro" id="IPR013096">
    <property type="entry name" value="Cupin_2"/>
</dbReference>
<dbReference type="CDD" id="cd02226">
    <property type="entry name" value="cupin_YdbB-like"/>
    <property type="match status" value="1"/>
</dbReference>
<keyword evidence="3" id="KW-1185">Reference proteome</keyword>
<dbReference type="KEGG" id="rhd:R2APBS1_0056"/>
<dbReference type="EMBL" id="CP003470">
    <property type="protein sequence ID" value="AGG87244.1"/>
    <property type="molecule type" value="Genomic_DNA"/>
</dbReference>
<dbReference type="PANTHER" id="PTHR36114">
    <property type="entry name" value="16.7 KDA PROTEIN IN WHIE LOCUS"/>
    <property type="match status" value="1"/>
</dbReference>
<dbReference type="Pfam" id="PF07883">
    <property type="entry name" value="Cupin_2"/>
    <property type="match status" value="1"/>
</dbReference>
<organism evidence="2 3">
    <name type="scientific">Rhodanobacter denitrificans</name>
    <dbReference type="NCBI Taxonomy" id="666685"/>
    <lineage>
        <taxon>Bacteria</taxon>
        <taxon>Pseudomonadati</taxon>
        <taxon>Pseudomonadota</taxon>
        <taxon>Gammaproteobacteria</taxon>
        <taxon>Lysobacterales</taxon>
        <taxon>Rhodanobacteraceae</taxon>
        <taxon>Rhodanobacter</taxon>
    </lineage>
</organism>
<proteinExistence type="predicted"/>
<dbReference type="AlphaFoldDB" id="I4WUN8"/>
<dbReference type="Gene3D" id="2.60.120.10">
    <property type="entry name" value="Jelly Rolls"/>
    <property type="match status" value="1"/>
</dbReference>
<reference evidence="2 3" key="1">
    <citation type="submission" date="2012-04" db="EMBL/GenBank/DDBJ databases">
        <title>Complete genome of Rhodanobacter sp. 2APBS1.</title>
        <authorList>
            <consortium name="US DOE Joint Genome Institute"/>
            <person name="Huntemann M."/>
            <person name="Wei C.-L."/>
            <person name="Han J."/>
            <person name="Detter J.C."/>
            <person name="Han C."/>
            <person name="Tapia R."/>
            <person name="Munk A.C.C."/>
            <person name="Chen A."/>
            <person name="Krypides N."/>
            <person name="Mavromatis K."/>
            <person name="Markowitz V."/>
            <person name="Szeto E."/>
            <person name="Ivanova N."/>
            <person name="Mikhailova N."/>
            <person name="Ovchinnikova G."/>
            <person name="Pagani I."/>
            <person name="Pati A."/>
            <person name="Goodwin L."/>
            <person name="Peters L."/>
            <person name="Pitluck S."/>
            <person name="Woyke T."/>
            <person name="Prakash O."/>
            <person name="Elkins J."/>
            <person name="Brown S."/>
            <person name="Palumbo A."/>
            <person name="Hemme C."/>
            <person name="Zhou J."/>
            <person name="Watson D."/>
            <person name="Jardine P."/>
            <person name="Kostka J."/>
            <person name="Green S."/>
        </authorList>
    </citation>
    <scope>NUCLEOTIDE SEQUENCE [LARGE SCALE GENOMIC DNA]</scope>
    <source>
        <strain evidence="2 3">2APBS1</strain>
    </source>
</reference>
<dbReference type="Proteomes" id="UP000011859">
    <property type="component" value="Chromosome"/>
</dbReference>
<dbReference type="HOGENOM" id="CLU_131430_1_0_6"/>
<dbReference type="InterPro" id="IPR014710">
    <property type="entry name" value="RmlC-like_jellyroll"/>
</dbReference>
<dbReference type="InterPro" id="IPR011051">
    <property type="entry name" value="RmlC_Cupin_sf"/>
</dbReference>
<dbReference type="GO" id="GO:0016853">
    <property type="term" value="F:isomerase activity"/>
    <property type="evidence" value="ECO:0007669"/>
    <property type="project" value="UniProtKB-KW"/>
</dbReference>
<dbReference type="OrthoDB" id="9794183at2"/>
<gene>
    <name evidence="2" type="ORF">R2APBS1_0056</name>
</gene>
<dbReference type="eggNOG" id="COG0662">
    <property type="taxonomic scope" value="Bacteria"/>
</dbReference>
<dbReference type="InterPro" id="IPR052044">
    <property type="entry name" value="PKS_Associated_Protein"/>
</dbReference>
<name>I4WUN8_9GAMM</name>
<keyword evidence="2" id="KW-0413">Isomerase</keyword>
<dbReference type="SUPFAM" id="SSF51182">
    <property type="entry name" value="RmlC-like cupins"/>
    <property type="match status" value="1"/>
</dbReference>
<dbReference type="PATRIC" id="fig|666685.9.peg.1579"/>
<dbReference type="PANTHER" id="PTHR36114:SF1">
    <property type="entry name" value="16.7 KDA PROTEIN IN WHIE LOCUS"/>
    <property type="match status" value="1"/>
</dbReference>
<accession>I4WUN8</accession>
<dbReference type="STRING" id="666685.R2APBS1_0056"/>
<accession>M4NA41</accession>
<evidence type="ECO:0000313" key="2">
    <source>
        <dbReference type="EMBL" id="AGG87244.1"/>
    </source>
</evidence>
<feature type="domain" description="Cupin type-2" evidence="1">
    <location>
        <begin position="44"/>
        <end position="96"/>
    </location>
</feature>